<dbReference type="EMBL" id="MGJI01000017">
    <property type="protein sequence ID" value="OGN04777.1"/>
    <property type="molecule type" value="Genomic_DNA"/>
</dbReference>
<dbReference type="Pfam" id="PF12229">
    <property type="entry name" value="PG_binding_4"/>
    <property type="match status" value="1"/>
</dbReference>
<comment type="caution">
    <text evidence="2">The sequence shown here is derived from an EMBL/GenBank/DDBJ whole genome shotgun (WGS) entry which is preliminary data.</text>
</comment>
<dbReference type="InterPro" id="IPR007391">
    <property type="entry name" value="Vancomycin_resist_VanW"/>
</dbReference>
<reference evidence="2 3" key="1">
    <citation type="journal article" date="2016" name="Nat. Commun.">
        <title>Thousands of microbial genomes shed light on interconnected biogeochemical processes in an aquifer system.</title>
        <authorList>
            <person name="Anantharaman K."/>
            <person name="Brown C.T."/>
            <person name="Hug L.A."/>
            <person name="Sharon I."/>
            <person name="Castelle C.J."/>
            <person name="Probst A.J."/>
            <person name="Thomas B.C."/>
            <person name="Singh A."/>
            <person name="Wilkins M.J."/>
            <person name="Karaoz U."/>
            <person name="Brodie E.L."/>
            <person name="Williams K.H."/>
            <person name="Hubbard S.S."/>
            <person name="Banfield J.F."/>
        </authorList>
    </citation>
    <scope>NUCLEOTIDE SEQUENCE [LARGE SCALE GENOMIC DNA]</scope>
</reference>
<dbReference type="PANTHER" id="PTHR35788:SF1">
    <property type="entry name" value="EXPORTED PROTEIN"/>
    <property type="match status" value="1"/>
</dbReference>
<dbReference type="PANTHER" id="PTHR35788">
    <property type="entry name" value="EXPORTED PROTEIN-RELATED"/>
    <property type="match status" value="1"/>
</dbReference>
<feature type="domain" description="YoaR-like putative peptidoglycan binding" evidence="1">
    <location>
        <begin position="48"/>
        <end position="153"/>
    </location>
</feature>
<dbReference type="InterPro" id="IPR052913">
    <property type="entry name" value="Glycopeptide_resist_protein"/>
</dbReference>
<organism evidence="2 3">
    <name type="scientific">Candidatus Yanofskybacteria bacterium RIFCSPHIGHO2_01_FULL_44_17</name>
    <dbReference type="NCBI Taxonomy" id="1802668"/>
    <lineage>
        <taxon>Bacteria</taxon>
        <taxon>Candidatus Yanofskyibacteriota</taxon>
    </lineage>
</organism>
<protein>
    <recommendedName>
        <fullName evidence="1">YoaR-like putative peptidoglycan binding domain-containing protein</fullName>
    </recommendedName>
</protein>
<evidence type="ECO:0000313" key="2">
    <source>
        <dbReference type="EMBL" id="OGN04777.1"/>
    </source>
</evidence>
<gene>
    <name evidence="2" type="ORF">A2831_01910</name>
</gene>
<evidence type="ECO:0000259" key="1">
    <source>
        <dbReference type="Pfam" id="PF12229"/>
    </source>
</evidence>
<dbReference type="Proteomes" id="UP000177507">
    <property type="component" value="Unassembled WGS sequence"/>
</dbReference>
<dbReference type="AlphaFoldDB" id="A0A1F8EV79"/>
<dbReference type="Pfam" id="PF04294">
    <property type="entry name" value="VanW"/>
    <property type="match status" value="1"/>
</dbReference>
<accession>A0A1F8EV79</accession>
<sequence length="393" mass="43487">MKYRLIILASSALFLGFVFVSGQIFYYTRKTASDIGRSSLVLNSKLTANLDNAVKHKLVLESEEKQFIVESSELKKWTESYTRNYTGKEELRLNTEQIKTYLDSVAQKINTPPVNARLIINDGKAAEFMSPRPGQKLNIQATTFNIANGLARGAPVNNGPNKINLVLDKTDPEVTLEKINKLGIDELLARGESDFGGSPKFRTQNIHVGAQKITGTIVGPGEEFSFNKFLGEVTASTGFVPELVIKSGKLIPEYGGGICQVSTTLFRAAMEAGLPIIERRAHSLPVRYYNPQGYDATIYPGVSDLRFKNDTSAHILIQSKITGSKLYFEIYGTKDGRQIVLDGPYQYEIQANGAMKATISRTVTYTNGQDKKDVFNSSYKSPSLFPTVRNPLE</sequence>
<dbReference type="STRING" id="1802668.A2831_01910"/>
<name>A0A1F8EV79_9BACT</name>
<proteinExistence type="predicted"/>
<dbReference type="InterPro" id="IPR022029">
    <property type="entry name" value="YoaR-like_PG-bd"/>
</dbReference>
<evidence type="ECO:0000313" key="3">
    <source>
        <dbReference type="Proteomes" id="UP000177507"/>
    </source>
</evidence>